<evidence type="ECO:0000256" key="3">
    <source>
        <dbReference type="ARBA" id="ARBA00023002"/>
    </source>
</evidence>
<keyword evidence="2" id="KW-0521">NADP</keyword>
<dbReference type="PANTHER" id="PTHR24321:SF12">
    <property type="entry name" value="SHORT-CHAIN DEHYDROGENASE_REDUCTASE FAMILY, PUTATIVE (AFU_ORTHOLOGUE AFUA_5G14340)-RELATED"/>
    <property type="match status" value="1"/>
</dbReference>
<evidence type="ECO:0000313" key="4">
    <source>
        <dbReference type="EMBL" id="RFU31198.1"/>
    </source>
</evidence>
<gene>
    <name evidence="4" type="ORF">B7463_g5139</name>
</gene>
<dbReference type="AlphaFoldDB" id="A0A3E2HCR0"/>
<dbReference type="Proteomes" id="UP000258309">
    <property type="component" value="Unassembled WGS sequence"/>
</dbReference>
<dbReference type="GO" id="GO:0016491">
    <property type="term" value="F:oxidoreductase activity"/>
    <property type="evidence" value="ECO:0007669"/>
    <property type="project" value="UniProtKB-KW"/>
</dbReference>
<dbReference type="OMA" id="IGTEHIM"/>
<accession>A0A3E2HCR0</accession>
<dbReference type="Pfam" id="PF13561">
    <property type="entry name" value="adh_short_C2"/>
    <property type="match status" value="1"/>
</dbReference>
<proteinExistence type="inferred from homology"/>
<feature type="non-terminal residue" evidence="4">
    <location>
        <position position="267"/>
    </location>
</feature>
<dbReference type="InterPro" id="IPR036291">
    <property type="entry name" value="NAD(P)-bd_dom_sf"/>
</dbReference>
<dbReference type="STRING" id="5539.A0A3E2HCR0"/>
<dbReference type="InterPro" id="IPR002347">
    <property type="entry name" value="SDR_fam"/>
</dbReference>
<dbReference type="Gene3D" id="3.40.50.720">
    <property type="entry name" value="NAD(P)-binding Rossmann-like Domain"/>
    <property type="match status" value="1"/>
</dbReference>
<sequence length="267" mass="28332">MPRIFVESAAACLYTWQSIGQQSAVSFANEGCTRIALLDRNAEGLAQTAALIAALPLSKKVETFTQVVNVLEEESIVTAIGAIITLWGRIDYAVNSAGVTGNNQASTDTATNAFDTINGINYRGTWLCSREELKVMLNQEPLPTHDGRPGNRGSVVNVASQLALVGRPRATAYCASKSAVIGMTRVDAIDYTPHNIRVNCVCPGIVDTPMTQGPGQAERLKPVISIAPMNRLGTPQEIADAVVFLSSSKASFMQGAAMVVDGGYTIN</sequence>
<dbReference type="OrthoDB" id="5840532at2759"/>
<feature type="non-terminal residue" evidence="4">
    <location>
        <position position="1"/>
    </location>
</feature>
<comment type="caution">
    <text evidence="4">The sequence shown here is derived from an EMBL/GenBank/DDBJ whole genome shotgun (WGS) entry which is preliminary data.</text>
</comment>
<evidence type="ECO:0000313" key="5">
    <source>
        <dbReference type="Proteomes" id="UP000258309"/>
    </source>
</evidence>
<dbReference type="GO" id="GO:0009688">
    <property type="term" value="P:abscisic acid biosynthetic process"/>
    <property type="evidence" value="ECO:0007669"/>
    <property type="project" value="UniProtKB-ARBA"/>
</dbReference>
<dbReference type="SUPFAM" id="SSF51735">
    <property type="entry name" value="NAD(P)-binding Rossmann-fold domains"/>
    <property type="match status" value="1"/>
</dbReference>
<name>A0A3E2HCR0_SCYLI</name>
<dbReference type="EMBL" id="NCSJ02000081">
    <property type="protein sequence ID" value="RFU31198.1"/>
    <property type="molecule type" value="Genomic_DNA"/>
</dbReference>
<dbReference type="PANTHER" id="PTHR24321">
    <property type="entry name" value="DEHYDROGENASES, SHORT CHAIN"/>
    <property type="match status" value="1"/>
</dbReference>
<evidence type="ECO:0000256" key="2">
    <source>
        <dbReference type="ARBA" id="ARBA00022857"/>
    </source>
</evidence>
<dbReference type="PRINTS" id="PR00081">
    <property type="entry name" value="GDHRDH"/>
</dbReference>
<keyword evidence="3" id="KW-0560">Oxidoreductase</keyword>
<protein>
    <submittedName>
        <fullName evidence="4">Uncharacterized protein</fullName>
    </submittedName>
</protein>
<keyword evidence="5" id="KW-1185">Reference proteome</keyword>
<dbReference type="FunFam" id="3.40.50.720:FF:000084">
    <property type="entry name" value="Short-chain dehydrogenase reductase"/>
    <property type="match status" value="1"/>
</dbReference>
<reference evidence="4 5" key="1">
    <citation type="submission" date="2018-05" db="EMBL/GenBank/DDBJ databases">
        <title>Draft genome sequence of Scytalidium lignicola DSM 105466, a ubiquitous saprotrophic fungus.</title>
        <authorList>
            <person name="Buettner E."/>
            <person name="Gebauer A.M."/>
            <person name="Hofrichter M."/>
            <person name="Liers C."/>
            <person name="Kellner H."/>
        </authorList>
    </citation>
    <scope>NUCLEOTIDE SEQUENCE [LARGE SCALE GENOMIC DNA]</scope>
    <source>
        <strain evidence="4 5">DSM 105466</strain>
    </source>
</reference>
<organism evidence="4 5">
    <name type="scientific">Scytalidium lignicola</name>
    <name type="common">Hyphomycete</name>
    <dbReference type="NCBI Taxonomy" id="5539"/>
    <lineage>
        <taxon>Eukaryota</taxon>
        <taxon>Fungi</taxon>
        <taxon>Dikarya</taxon>
        <taxon>Ascomycota</taxon>
        <taxon>Pezizomycotina</taxon>
        <taxon>Leotiomycetes</taxon>
        <taxon>Leotiomycetes incertae sedis</taxon>
        <taxon>Scytalidium</taxon>
    </lineage>
</organism>
<comment type="similarity">
    <text evidence="1">Belongs to the short-chain dehydrogenases/reductases (SDR) family.</text>
</comment>
<dbReference type="PRINTS" id="PR00080">
    <property type="entry name" value="SDRFAMILY"/>
</dbReference>
<evidence type="ECO:0000256" key="1">
    <source>
        <dbReference type="ARBA" id="ARBA00006484"/>
    </source>
</evidence>
<dbReference type="CDD" id="cd05233">
    <property type="entry name" value="SDR_c"/>
    <property type="match status" value="1"/>
</dbReference>